<evidence type="ECO:0000313" key="3">
    <source>
        <dbReference type="Proteomes" id="UP000326979"/>
    </source>
</evidence>
<organism evidence="2 3">
    <name type="scientific">Streptomyces phyllanthi</name>
    <dbReference type="NCBI Taxonomy" id="1803180"/>
    <lineage>
        <taxon>Bacteria</taxon>
        <taxon>Bacillati</taxon>
        <taxon>Actinomycetota</taxon>
        <taxon>Actinomycetes</taxon>
        <taxon>Kitasatosporales</taxon>
        <taxon>Streptomycetaceae</taxon>
        <taxon>Streptomyces</taxon>
    </lineage>
</organism>
<evidence type="ECO:0000256" key="1">
    <source>
        <dbReference type="SAM" id="MobiDB-lite"/>
    </source>
</evidence>
<protein>
    <submittedName>
        <fullName evidence="2">Uncharacterized protein</fullName>
    </submittedName>
</protein>
<dbReference type="Proteomes" id="UP000326979">
    <property type="component" value="Unassembled WGS sequence"/>
</dbReference>
<feature type="region of interest" description="Disordered" evidence="1">
    <location>
        <begin position="98"/>
        <end position="140"/>
    </location>
</feature>
<dbReference type="RefSeq" id="WP_152779177.1">
    <property type="nucleotide sequence ID" value="NZ_BAABEQ010000029.1"/>
</dbReference>
<comment type="caution">
    <text evidence="2">The sequence shown here is derived from an EMBL/GenBank/DDBJ whole genome shotgun (WGS) entry which is preliminary data.</text>
</comment>
<keyword evidence="3" id="KW-1185">Reference proteome</keyword>
<name>A0A5N8VTC6_9ACTN</name>
<reference evidence="2 3" key="1">
    <citation type="submission" date="2019-07" db="EMBL/GenBank/DDBJ databases">
        <title>New species of Amycolatopsis and Streptomyces.</title>
        <authorList>
            <person name="Duangmal K."/>
            <person name="Teo W.F.A."/>
            <person name="Lipun K."/>
        </authorList>
    </citation>
    <scope>NUCLEOTIDE SEQUENCE [LARGE SCALE GENOMIC DNA]</scope>
    <source>
        <strain evidence="2 3">TISTR 2346</strain>
    </source>
</reference>
<accession>A0A5N8VTC6</accession>
<gene>
    <name evidence="2" type="ORF">FNH04_00490</name>
</gene>
<proteinExistence type="predicted"/>
<dbReference type="OrthoDB" id="4287558at2"/>
<evidence type="ECO:0000313" key="2">
    <source>
        <dbReference type="EMBL" id="MPY38493.1"/>
    </source>
</evidence>
<sequence length="140" mass="15373">MDRAIQDAFGQPLDALHAQATHDTTRPALRQALEMRSFLAVVEEQYDQVRARIHQTTAPGTAPNPEDLAFAIQWLLAIHHAHTTYTGAITSLLRTMPPHQATPVLSPRGLDKPPRSARTTEPLPALSALEAPSPRTAHIR</sequence>
<dbReference type="EMBL" id="VJZE01000002">
    <property type="protein sequence ID" value="MPY38493.1"/>
    <property type="molecule type" value="Genomic_DNA"/>
</dbReference>
<dbReference type="AlphaFoldDB" id="A0A5N8VTC6"/>